<proteinExistence type="predicted"/>
<name>A0ABR3G1D7_9AGAR</name>
<accession>A0ABR3G1D7</accession>
<feature type="compositionally biased region" description="Polar residues" evidence="1">
    <location>
        <begin position="1"/>
        <end position="10"/>
    </location>
</feature>
<gene>
    <name evidence="2" type="ORF">V5O48_000442</name>
</gene>
<dbReference type="PANTHER" id="PTHR38696:SF1">
    <property type="entry name" value="MEDIATOR OF RNA POLYMERASE II TRANSCRIPTION SUBUNIT 13"/>
    <property type="match status" value="1"/>
</dbReference>
<protein>
    <submittedName>
        <fullName evidence="2">Uncharacterized protein</fullName>
    </submittedName>
</protein>
<feature type="region of interest" description="Disordered" evidence="1">
    <location>
        <begin position="1"/>
        <end position="30"/>
    </location>
</feature>
<evidence type="ECO:0000256" key="1">
    <source>
        <dbReference type="SAM" id="MobiDB-lite"/>
    </source>
</evidence>
<reference evidence="2 3" key="1">
    <citation type="submission" date="2024-02" db="EMBL/GenBank/DDBJ databases">
        <title>A draft genome for the cacao thread blight pathogen Marasmius crinis-equi.</title>
        <authorList>
            <person name="Cohen S.P."/>
            <person name="Baruah I.K."/>
            <person name="Amoako-Attah I."/>
            <person name="Bukari Y."/>
            <person name="Meinhardt L.W."/>
            <person name="Bailey B.A."/>
        </authorList>
    </citation>
    <scope>NUCLEOTIDE SEQUENCE [LARGE SCALE GENOMIC DNA]</scope>
    <source>
        <strain evidence="2 3">GH-76</strain>
    </source>
</reference>
<evidence type="ECO:0000313" key="3">
    <source>
        <dbReference type="Proteomes" id="UP001465976"/>
    </source>
</evidence>
<dbReference type="EMBL" id="JBAHYK010000007">
    <property type="protein sequence ID" value="KAL0581626.1"/>
    <property type="molecule type" value="Genomic_DNA"/>
</dbReference>
<feature type="region of interest" description="Disordered" evidence="1">
    <location>
        <begin position="92"/>
        <end position="147"/>
    </location>
</feature>
<organism evidence="2 3">
    <name type="scientific">Marasmius crinis-equi</name>
    <dbReference type="NCBI Taxonomy" id="585013"/>
    <lineage>
        <taxon>Eukaryota</taxon>
        <taxon>Fungi</taxon>
        <taxon>Dikarya</taxon>
        <taxon>Basidiomycota</taxon>
        <taxon>Agaricomycotina</taxon>
        <taxon>Agaricomycetes</taxon>
        <taxon>Agaricomycetidae</taxon>
        <taxon>Agaricales</taxon>
        <taxon>Marasmiineae</taxon>
        <taxon>Marasmiaceae</taxon>
        <taxon>Marasmius</taxon>
    </lineage>
</organism>
<keyword evidence="3" id="KW-1185">Reference proteome</keyword>
<feature type="region of interest" description="Disordered" evidence="1">
    <location>
        <begin position="45"/>
        <end position="79"/>
    </location>
</feature>
<comment type="caution">
    <text evidence="2">The sequence shown here is derived from an EMBL/GenBank/DDBJ whole genome shotgun (WGS) entry which is preliminary data.</text>
</comment>
<feature type="compositionally biased region" description="Low complexity" evidence="1">
    <location>
        <begin position="56"/>
        <end position="76"/>
    </location>
</feature>
<sequence length="374" mass="42466">MQQPNYTPYYSQAPYYPNQPYEANGANANYTPYYPQYQSWPAAARQGPYTNPFSYPQLGNQQQQQQQRQNTQPQLGNAMPLKSSLKRHDTVPAAAGATPAMQPTQTLKRRKRSKSNPQNQNPPEAPEGLNRQRTISGPKPQEPEQDYPTRMFLSLNGSDEIHLENLSTPAMGEIRKLIFPIWPYGMVLDELKNLDWRVRFSNSPWSMSSENGAKAQEMLLKLFTLFARRGYSFQTTISTGTSAPRLVFLATAIDNACQFFFALPVNGGKKITFIQPPRQVRNKLFSFLEQSKLKGHIEPHYDEQSTSFSIELRQGLYTGESITPAHLLDAVLHKLEFLDVQLETSLPMARRGPFAKLGFGQRPEFFLLKLSPSN</sequence>
<evidence type="ECO:0000313" key="2">
    <source>
        <dbReference type="EMBL" id="KAL0581626.1"/>
    </source>
</evidence>
<dbReference type="PANTHER" id="PTHR38696">
    <property type="entry name" value="MEDIATOR OF RNA POLYMERASE II TRANSCRIPTION SUBUNIT 13"/>
    <property type="match status" value="1"/>
</dbReference>
<dbReference type="Proteomes" id="UP001465976">
    <property type="component" value="Unassembled WGS sequence"/>
</dbReference>